<name>A0A7X0G6S9_9ACTN</name>
<comment type="caution">
    <text evidence="1">The sequence shown here is derived from an EMBL/GenBank/DDBJ whole genome shotgun (WGS) entry which is preliminary data.</text>
</comment>
<gene>
    <name evidence="1" type="ORF">BKA00_007464</name>
</gene>
<dbReference type="AlphaFoldDB" id="A0A7X0G6S9"/>
<evidence type="ECO:0000313" key="1">
    <source>
        <dbReference type="EMBL" id="MBB6400550.1"/>
    </source>
</evidence>
<keyword evidence="2" id="KW-1185">Reference proteome</keyword>
<accession>A0A7X0G6S9</accession>
<organism evidence="1 2">
    <name type="scientific">Actinomadura coerulea</name>
    <dbReference type="NCBI Taxonomy" id="46159"/>
    <lineage>
        <taxon>Bacteria</taxon>
        <taxon>Bacillati</taxon>
        <taxon>Actinomycetota</taxon>
        <taxon>Actinomycetes</taxon>
        <taxon>Streptosporangiales</taxon>
        <taxon>Thermomonosporaceae</taxon>
        <taxon>Actinomadura</taxon>
    </lineage>
</organism>
<protein>
    <submittedName>
        <fullName evidence="1">Uncharacterized protein</fullName>
    </submittedName>
</protein>
<dbReference type="EMBL" id="JACHMQ010000001">
    <property type="protein sequence ID" value="MBB6400550.1"/>
    <property type="molecule type" value="Genomic_DNA"/>
</dbReference>
<proteinExistence type="predicted"/>
<evidence type="ECO:0000313" key="2">
    <source>
        <dbReference type="Proteomes" id="UP000546324"/>
    </source>
</evidence>
<dbReference type="Proteomes" id="UP000546324">
    <property type="component" value="Unassembled WGS sequence"/>
</dbReference>
<reference evidence="1 2" key="1">
    <citation type="submission" date="2020-08" db="EMBL/GenBank/DDBJ databases">
        <title>Sequencing the genomes of 1000 actinobacteria strains.</title>
        <authorList>
            <person name="Klenk H.-P."/>
        </authorList>
    </citation>
    <scope>NUCLEOTIDE SEQUENCE [LARGE SCALE GENOMIC DNA]</scope>
    <source>
        <strain evidence="1 2">DSM 43675</strain>
    </source>
</reference>
<sequence length="123" mass="13945">MAHGQDITARPEALVSVAMATWEEAWCELGLPQRIGWILFAVVDEETRKLVLWHPARPVKAALTEAWQAAQPIMRDHMRKYGYLDDQINRATAKASQHLSVLVAEWDSPPQPEPQPRRSLPCP</sequence>